<proteinExistence type="predicted"/>
<keyword evidence="1" id="KW-0812">Transmembrane</keyword>
<protein>
    <submittedName>
        <fullName evidence="2">Uncharacterized protein</fullName>
    </submittedName>
</protein>
<accession>R0MDA6</accession>
<evidence type="ECO:0000313" key="3">
    <source>
        <dbReference type="Proteomes" id="UP000016927"/>
    </source>
</evidence>
<evidence type="ECO:0000256" key="1">
    <source>
        <dbReference type="SAM" id="Phobius"/>
    </source>
</evidence>
<evidence type="ECO:0000313" key="2">
    <source>
        <dbReference type="EMBL" id="EOB12055.1"/>
    </source>
</evidence>
<dbReference type="AlphaFoldDB" id="R0MDA6"/>
<keyword evidence="1" id="KW-1133">Transmembrane helix</keyword>
<dbReference type="Proteomes" id="UP000016927">
    <property type="component" value="Unassembled WGS sequence"/>
</dbReference>
<feature type="transmembrane region" description="Helical" evidence="1">
    <location>
        <begin position="96"/>
        <end position="117"/>
    </location>
</feature>
<dbReference type="VEuPathDB" id="MicrosporidiaDB:NBO_569g0001"/>
<organism evidence="2 3">
    <name type="scientific">Nosema bombycis (strain CQ1 / CVCC 102059)</name>
    <name type="common">Microsporidian parasite</name>
    <name type="synonym">Pebrine of silkworm</name>
    <dbReference type="NCBI Taxonomy" id="578461"/>
    <lineage>
        <taxon>Eukaryota</taxon>
        <taxon>Fungi</taxon>
        <taxon>Fungi incertae sedis</taxon>
        <taxon>Microsporidia</taxon>
        <taxon>Nosematidae</taxon>
        <taxon>Nosema</taxon>
    </lineage>
</organism>
<name>R0MDA6_NOSB1</name>
<keyword evidence="3" id="KW-1185">Reference proteome</keyword>
<gene>
    <name evidence="2" type="ORF">NBO_569g0001</name>
</gene>
<reference evidence="2 3" key="1">
    <citation type="journal article" date="2013" name="BMC Genomics">
        <title>Comparative genomics of parasitic silkworm microsporidia reveal an association between genome expansion and host adaptation.</title>
        <authorList>
            <person name="Pan G."/>
            <person name="Xu J."/>
            <person name="Li T."/>
            <person name="Xia Q."/>
            <person name="Liu S.L."/>
            <person name="Zhang G."/>
            <person name="Li S."/>
            <person name="Li C."/>
            <person name="Liu H."/>
            <person name="Yang L."/>
            <person name="Liu T."/>
            <person name="Zhang X."/>
            <person name="Wu Z."/>
            <person name="Fan W."/>
            <person name="Dang X."/>
            <person name="Xiang H."/>
            <person name="Tao M."/>
            <person name="Li Y."/>
            <person name="Hu J."/>
            <person name="Li Z."/>
            <person name="Lin L."/>
            <person name="Luo J."/>
            <person name="Geng L."/>
            <person name="Wang L."/>
            <person name="Long M."/>
            <person name="Wan Y."/>
            <person name="He N."/>
            <person name="Zhang Z."/>
            <person name="Lu C."/>
            <person name="Keeling P.J."/>
            <person name="Wang J."/>
            <person name="Xiang Z."/>
            <person name="Zhou Z."/>
        </authorList>
    </citation>
    <scope>NUCLEOTIDE SEQUENCE [LARGE SCALE GENOMIC DNA]</scope>
    <source>
        <strain evidence="3">CQ1 / CVCC 102059</strain>
    </source>
</reference>
<dbReference type="HOGENOM" id="CLU_1845666_0_0_1"/>
<keyword evidence="1" id="KW-0472">Membrane</keyword>
<dbReference type="EMBL" id="KB909476">
    <property type="protein sequence ID" value="EOB12055.1"/>
    <property type="molecule type" value="Genomic_DNA"/>
</dbReference>
<sequence>MQCKWGNKYLEEGKKAELCVENYHAFVESQNREIKPFVEAEHVQDEFTFLNDAKIDGNSVLSVNENFNYIGSEEIVQVSHGNQVSQDNQVSYDANIFVYLGSLTLVWVLILAIIYVYRYFKKRRERKEFEQTINFYESP</sequence>